<dbReference type="Gene3D" id="2.60.120.330">
    <property type="entry name" value="B-lactam Antibiotic, Isopenicillin N Synthase, Chain"/>
    <property type="match status" value="1"/>
</dbReference>
<feature type="domain" description="Non-haem dioxygenase N-terminal" evidence="3">
    <location>
        <begin position="27"/>
        <end position="110"/>
    </location>
</feature>
<gene>
    <name evidence="4" type="ORF">PDIP_87760</name>
</gene>
<feature type="domain" description="Isopenicillin N synthase-like Fe(2+) 2OG dioxygenase" evidence="2">
    <location>
        <begin position="223"/>
        <end position="306"/>
    </location>
</feature>
<comment type="similarity">
    <text evidence="1">Belongs to the iron/ascorbate-dependent oxidoreductase family.</text>
</comment>
<dbReference type="FunFam" id="2.60.120.330:FF:000040">
    <property type="entry name" value="Chromosome 21, whole genome shotgun sequence"/>
    <property type="match status" value="1"/>
</dbReference>
<dbReference type="KEGG" id="pdp:PDIP_87760"/>
<dbReference type="PANTHER" id="PTHR47990">
    <property type="entry name" value="2-OXOGLUTARATE (2OG) AND FE(II)-DEPENDENT OXYGENASE SUPERFAMILY PROTEIN-RELATED"/>
    <property type="match status" value="1"/>
</dbReference>
<evidence type="ECO:0000259" key="2">
    <source>
        <dbReference type="Pfam" id="PF03171"/>
    </source>
</evidence>
<dbReference type="Pfam" id="PF03171">
    <property type="entry name" value="2OG-FeII_Oxy"/>
    <property type="match status" value="1"/>
</dbReference>
<sequence>MPGKYVEKYDQVPVTKEDLDWAELITLDLSLYEQPGGKEDLVKQLDHAVRNVGFFYVKNFNISQEEIDNQFALGREFYALPLEEKLKFHSASDLERGEYNSYRPAGHRILGNGIKDNIQVYNLPKFDGHHVRPQPSVLADNLQEIETFSRVVSPLPKMIDCFHSPNLQKCHTEVVEKLLRLFAILLELPDEDQLVRDHQYDVKGEDHLRYMHYAARSAEENKKVGELYTPGHTDLGTVTLLFRQPVAALQILNSEGQWKWVKPQDGTITINTCDALTALTGGLIKSSIHRVHAPPADQAHIDRLGVLYFARPNNHVVLDPIQNSPLLQRLGLTTNAFTELGQHLTTEQWVQLRQTQQQRRNRDVKVSTEGKYTYRPKDLEIIPGLQAAIYN</sequence>
<dbReference type="OrthoDB" id="406156at2759"/>
<accession>K9FNU0</accession>
<dbReference type="Proteomes" id="UP000009886">
    <property type="component" value="Unassembled WGS sequence"/>
</dbReference>
<organism evidence="4 5">
    <name type="scientific">Penicillium digitatum (strain Pd1 / CECT 20795)</name>
    <name type="common">Green mold</name>
    <dbReference type="NCBI Taxonomy" id="1170230"/>
    <lineage>
        <taxon>Eukaryota</taxon>
        <taxon>Fungi</taxon>
        <taxon>Dikarya</taxon>
        <taxon>Ascomycota</taxon>
        <taxon>Pezizomycotina</taxon>
        <taxon>Eurotiomycetes</taxon>
        <taxon>Eurotiomycetidae</taxon>
        <taxon>Eurotiales</taxon>
        <taxon>Aspergillaceae</taxon>
        <taxon>Penicillium</taxon>
    </lineage>
</organism>
<dbReference type="VEuPathDB" id="FungiDB:PDIP_87760"/>
<evidence type="ECO:0000256" key="1">
    <source>
        <dbReference type="ARBA" id="ARBA00008056"/>
    </source>
</evidence>
<dbReference type="HOGENOM" id="CLU_010119_10_0_1"/>
<dbReference type="InterPro" id="IPR050231">
    <property type="entry name" value="Iron_ascorbate_oxido_reductase"/>
</dbReference>
<dbReference type="PRINTS" id="PR00682">
    <property type="entry name" value="IPNSYNTHASE"/>
</dbReference>
<evidence type="ECO:0000313" key="5">
    <source>
        <dbReference type="Proteomes" id="UP000009886"/>
    </source>
</evidence>
<name>K9FNU0_PEND1</name>
<reference evidence="5" key="1">
    <citation type="journal article" date="2012" name="BMC Genomics">
        <title>Genome sequence of the necrotrophic fungus Penicillium digitatum, the main postharvest pathogen of citrus.</title>
        <authorList>
            <person name="Marcet-Houben M."/>
            <person name="Ballester A.-R."/>
            <person name="de la Fuente B."/>
            <person name="Harries E."/>
            <person name="Marcos J.F."/>
            <person name="Gonzalez-Candelas L."/>
            <person name="Gabaldon T."/>
        </authorList>
    </citation>
    <scope>NUCLEOTIDE SEQUENCE [LARGE SCALE GENOMIC DNA]</scope>
    <source>
        <strain evidence="5">Pd1 / CECT 20795</strain>
    </source>
</reference>
<dbReference type="AlphaFoldDB" id="K9FNU0"/>
<proteinExistence type="inferred from homology"/>
<dbReference type="Pfam" id="PF14226">
    <property type="entry name" value="DIOX_N"/>
    <property type="match status" value="1"/>
</dbReference>
<dbReference type="InterPro" id="IPR026992">
    <property type="entry name" value="DIOX_N"/>
</dbReference>
<dbReference type="InterPro" id="IPR027443">
    <property type="entry name" value="IPNS-like_sf"/>
</dbReference>
<evidence type="ECO:0000313" key="4">
    <source>
        <dbReference type="EMBL" id="EKV04378.1"/>
    </source>
</evidence>
<dbReference type="SUPFAM" id="SSF51197">
    <property type="entry name" value="Clavaminate synthase-like"/>
    <property type="match status" value="1"/>
</dbReference>
<evidence type="ECO:0000259" key="3">
    <source>
        <dbReference type="Pfam" id="PF14226"/>
    </source>
</evidence>
<comment type="caution">
    <text evidence="4">The sequence shown here is derived from an EMBL/GenBank/DDBJ whole genome shotgun (WGS) entry which is preliminary data.</text>
</comment>
<dbReference type="EMBL" id="AKCU01000542">
    <property type="protein sequence ID" value="EKV04378.1"/>
    <property type="molecule type" value="Genomic_DNA"/>
</dbReference>
<dbReference type="InterPro" id="IPR044861">
    <property type="entry name" value="IPNS-like_FE2OG_OXY"/>
</dbReference>
<protein>
    <submittedName>
        <fullName evidence="4">Oxidoreductase, 2OG-Fe(II) oxygenase family, putative</fullName>
    </submittedName>
</protein>